<dbReference type="AlphaFoldDB" id="A0A6P4AVQ5"/>
<dbReference type="SUPFAM" id="SSF53756">
    <property type="entry name" value="UDP-Glycosyltransferase/glycogen phosphorylase"/>
    <property type="match status" value="1"/>
</dbReference>
<evidence type="ECO:0000313" key="7">
    <source>
        <dbReference type="RefSeq" id="XP_015890174.3"/>
    </source>
</evidence>
<dbReference type="PANTHER" id="PTHR48046:SF1">
    <property type="entry name" value="GLYCOSYLTRANSFERASE-RELATED"/>
    <property type="match status" value="1"/>
</dbReference>
<evidence type="ECO:0000256" key="2">
    <source>
        <dbReference type="ARBA" id="ARBA00022676"/>
    </source>
</evidence>
<dbReference type="KEGG" id="zju:107424817"/>
<dbReference type="InterPro" id="IPR002213">
    <property type="entry name" value="UDP_glucos_trans"/>
</dbReference>
<protein>
    <recommendedName>
        <fullName evidence="5">Glycosyltransferase</fullName>
        <ecNumber evidence="5">2.4.1.-</ecNumber>
    </recommendedName>
</protein>
<dbReference type="InterPro" id="IPR035595">
    <property type="entry name" value="UDP_glycos_trans_CS"/>
</dbReference>
<dbReference type="GeneID" id="107424817"/>
<evidence type="ECO:0000256" key="1">
    <source>
        <dbReference type="ARBA" id="ARBA00009995"/>
    </source>
</evidence>
<evidence type="ECO:0000256" key="3">
    <source>
        <dbReference type="ARBA" id="ARBA00022679"/>
    </source>
</evidence>
<keyword evidence="2 4" id="KW-0328">Glycosyltransferase</keyword>
<comment type="similarity">
    <text evidence="1 4">Belongs to the UDP-glycosyltransferase family.</text>
</comment>
<dbReference type="Proteomes" id="UP001652623">
    <property type="component" value="Chromosome 7"/>
</dbReference>
<dbReference type="CDD" id="cd03784">
    <property type="entry name" value="GT1_Gtf-like"/>
    <property type="match status" value="1"/>
</dbReference>
<dbReference type="Pfam" id="PF00201">
    <property type="entry name" value="UDPGT"/>
    <property type="match status" value="1"/>
</dbReference>
<sequence length="480" mass="52643">MQSSKPHAALLSSPGMGHLIPVLQLGKLLVTQHNFTVTIFVVASHTSGGEWEVLRSSMTSPFCDIVELPPVDISGLIHPGAAVVTVISVMMRESKPALRSAISAMKLPPTLLIDDLFGTESLEIANELGIPKYVYMASNAWFLALTLYVPTLDKLVEGEYVEQTESFRVPGCRPVKPEVVVDPMLDRTDQQYSEYLRIGIEFPKADGILVNTWEELQPQALAALRDVKLLGGLAKNHPIYPVGPLTRPVGSPSSRTNKQLFGWLEKQPHESVLFVSFGSGGTLSYEQMNEVAWGIELSQQRFVWVVRTPTVTNRDAAFFTSGTGADDDGPSNYLPEGFVDRTREMGLLVPVWAPQVDILSHPSVGGFLSHCGWNSTLESITNGVPMITWPLYAEQRMNATLLREELGVAVGPEALPSKKLVGRDEIAKLVRKIMVDEEGFGIRAKVKELKRSAEKALSKGDSSHRALSLFAEVCEVQQNA</sequence>
<organism evidence="6 7">
    <name type="scientific">Ziziphus jujuba</name>
    <name type="common">Chinese jujube</name>
    <name type="synonym">Ziziphus sativa</name>
    <dbReference type="NCBI Taxonomy" id="326968"/>
    <lineage>
        <taxon>Eukaryota</taxon>
        <taxon>Viridiplantae</taxon>
        <taxon>Streptophyta</taxon>
        <taxon>Embryophyta</taxon>
        <taxon>Tracheophyta</taxon>
        <taxon>Spermatophyta</taxon>
        <taxon>Magnoliopsida</taxon>
        <taxon>eudicotyledons</taxon>
        <taxon>Gunneridae</taxon>
        <taxon>Pentapetalae</taxon>
        <taxon>rosids</taxon>
        <taxon>fabids</taxon>
        <taxon>Rosales</taxon>
        <taxon>Rhamnaceae</taxon>
        <taxon>Paliureae</taxon>
        <taxon>Ziziphus</taxon>
    </lineage>
</organism>
<dbReference type="PROSITE" id="PS00375">
    <property type="entry name" value="UDPGT"/>
    <property type="match status" value="1"/>
</dbReference>
<dbReference type="PANTHER" id="PTHR48046">
    <property type="entry name" value="UDP-GLYCOSYLTRANSFERASE 72E1"/>
    <property type="match status" value="1"/>
</dbReference>
<dbReference type="InParanoid" id="A0A6P4AVQ5"/>
<evidence type="ECO:0000256" key="4">
    <source>
        <dbReference type="RuleBase" id="RU003718"/>
    </source>
</evidence>
<dbReference type="GO" id="GO:0008194">
    <property type="term" value="F:UDP-glycosyltransferase activity"/>
    <property type="evidence" value="ECO:0007669"/>
    <property type="project" value="InterPro"/>
</dbReference>
<dbReference type="EC" id="2.4.1.-" evidence="5"/>
<accession>A0A6P4AVQ5</accession>
<evidence type="ECO:0000256" key="5">
    <source>
        <dbReference type="RuleBase" id="RU362057"/>
    </source>
</evidence>
<dbReference type="Gene3D" id="3.40.50.2000">
    <property type="entry name" value="Glycogen Phosphorylase B"/>
    <property type="match status" value="2"/>
</dbReference>
<dbReference type="RefSeq" id="XP_015890174.3">
    <property type="nucleotide sequence ID" value="XM_016034688.4"/>
</dbReference>
<keyword evidence="6" id="KW-1185">Reference proteome</keyword>
<dbReference type="FunCoup" id="A0A6P4AVQ5">
    <property type="interactions" value="335"/>
</dbReference>
<proteinExistence type="inferred from homology"/>
<gene>
    <name evidence="7" type="primary">LOC107424817</name>
</gene>
<name>A0A6P4AVQ5_ZIZJJ</name>
<evidence type="ECO:0000313" key="6">
    <source>
        <dbReference type="Proteomes" id="UP001652623"/>
    </source>
</evidence>
<keyword evidence="3 4" id="KW-0808">Transferase</keyword>
<reference evidence="7" key="1">
    <citation type="submission" date="2025-08" db="UniProtKB">
        <authorList>
            <consortium name="RefSeq"/>
        </authorList>
    </citation>
    <scope>IDENTIFICATION</scope>
    <source>
        <tissue evidence="7">Seedling</tissue>
    </source>
</reference>